<sequence length="117" mass="13608">MFGGGLLLGGTLLFFAIWLQWTEHHGWPHDHFDSDDDLEYRKQRKRSRSKVNSLIGICGMLVLAATLVNDRLIFVAAWTAVTFILLVIIVLAMLDAFRTHRYHQDKMRRIREQALKD</sequence>
<feature type="transmembrane region" description="Helical" evidence="1">
    <location>
        <begin position="74"/>
        <end position="97"/>
    </location>
</feature>
<dbReference type="Proteomes" id="UP001239462">
    <property type="component" value="Unassembled WGS sequence"/>
</dbReference>
<name>A0ABT7PLM3_9BACT</name>
<keyword evidence="1" id="KW-0812">Transmembrane</keyword>
<comment type="caution">
    <text evidence="2">The sequence shown here is derived from an EMBL/GenBank/DDBJ whole genome shotgun (WGS) entry which is preliminary data.</text>
</comment>
<dbReference type="EMBL" id="JASZZN010000013">
    <property type="protein sequence ID" value="MDM4017402.1"/>
    <property type="molecule type" value="Genomic_DNA"/>
</dbReference>
<evidence type="ECO:0000256" key="1">
    <source>
        <dbReference type="SAM" id="Phobius"/>
    </source>
</evidence>
<keyword evidence="1" id="KW-1133">Transmembrane helix</keyword>
<accession>A0ABT7PLM3</accession>
<reference evidence="2 3" key="1">
    <citation type="submission" date="2023-06" db="EMBL/GenBank/DDBJ databases">
        <title>Roseiconus lacunae JC819 isolated from Gulf of Mannar region, Tamil Nadu.</title>
        <authorList>
            <person name="Pk S."/>
            <person name="Ch S."/>
            <person name="Ch V.R."/>
        </authorList>
    </citation>
    <scope>NUCLEOTIDE SEQUENCE [LARGE SCALE GENOMIC DNA]</scope>
    <source>
        <strain evidence="2 3">JC819</strain>
    </source>
</reference>
<keyword evidence="3" id="KW-1185">Reference proteome</keyword>
<feature type="transmembrane region" description="Helical" evidence="1">
    <location>
        <begin position="6"/>
        <end position="22"/>
    </location>
</feature>
<evidence type="ECO:0000313" key="2">
    <source>
        <dbReference type="EMBL" id="MDM4017402.1"/>
    </source>
</evidence>
<feature type="transmembrane region" description="Helical" evidence="1">
    <location>
        <begin position="51"/>
        <end position="68"/>
    </location>
</feature>
<keyword evidence="1" id="KW-0472">Membrane</keyword>
<evidence type="ECO:0008006" key="4">
    <source>
        <dbReference type="Google" id="ProtNLM"/>
    </source>
</evidence>
<evidence type="ECO:0000313" key="3">
    <source>
        <dbReference type="Proteomes" id="UP001239462"/>
    </source>
</evidence>
<dbReference type="RefSeq" id="WP_149499044.1">
    <property type="nucleotide sequence ID" value="NZ_CP141221.1"/>
</dbReference>
<proteinExistence type="predicted"/>
<protein>
    <recommendedName>
        <fullName evidence="4">DUF3325 domain-containing protein</fullName>
    </recommendedName>
</protein>
<gene>
    <name evidence="2" type="ORF">QTN89_18280</name>
</gene>
<organism evidence="2 3">
    <name type="scientific">Roseiconus lacunae</name>
    <dbReference type="NCBI Taxonomy" id="2605694"/>
    <lineage>
        <taxon>Bacteria</taxon>
        <taxon>Pseudomonadati</taxon>
        <taxon>Planctomycetota</taxon>
        <taxon>Planctomycetia</taxon>
        <taxon>Pirellulales</taxon>
        <taxon>Pirellulaceae</taxon>
        <taxon>Roseiconus</taxon>
    </lineage>
</organism>